<reference evidence="2" key="1">
    <citation type="submission" date="2021-09" db="EMBL/GenBank/DDBJ databases">
        <authorList>
            <consortium name="AG Swart"/>
            <person name="Singh M."/>
            <person name="Singh A."/>
            <person name="Seah K."/>
            <person name="Emmerich C."/>
        </authorList>
    </citation>
    <scope>NUCLEOTIDE SEQUENCE</scope>
    <source>
        <strain evidence="2">ATCC30299</strain>
    </source>
</reference>
<dbReference type="EMBL" id="CAJZBQ010000032">
    <property type="protein sequence ID" value="CAG9322664.1"/>
    <property type="molecule type" value="Genomic_DNA"/>
</dbReference>
<keyword evidence="3" id="KW-1185">Reference proteome</keyword>
<feature type="compositionally biased region" description="Polar residues" evidence="1">
    <location>
        <begin position="22"/>
        <end position="36"/>
    </location>
</feature>
<accession>A0AAU9JF12</accession>
<comment type="caution">
    <text evidence="2">The sequence shown here is derived from an EMBL/GenBank/DDBJ whole genome shotgun (WGS) entry which is preliminary data.</text>
</comment>
<sequence>MGCGIPQKSFRSKRNKVEEGDTSLQDLNINNDSPSKTKLSEQGQFWYNVNGTAYRIVVSGAISPDKSQVFN</sequence>
<organism evidence="2 3">
    <name type="scientific">Blepharisma stoltei</name>
    <dbReference type="NCBI Taxonomy" id="1481888"/>
    <lineage>
        <taxon>Eukaryota</taxon>
        <taxon>Sar</taxon>
        <taxon>Alveolata</taxon>
        <taxon>Ciliophora</taxon>
        <taxon>Postciliodesmatophora</taxon>
        <taxon>Heterotrichea</taxon>
        <taxon>Heterotrichida</taxon>
        <taxon>Blepharismidae</taxon>
        <taxon>Blepharisma</taxon>
    </lineage>
</organism>
<evidence type="ECO:0000256" key="1">
    <source>
        <dbReference type="SAM" id="MobiDB-lite"/>
    </source>
</evidence>
<feature type="region of interest" description="Disordered" evidence="1">
    <location>
        <begin position="1"/>
        <end position="36"/>
    </location>
</feature>
<proteinExistence type="predicted"/>
<name>A0AAU9JF12_9CILI</name>
<gene>
    <name evidence="2" type="ORF">BSTOLATCC_MIC31783</name>
</gene>
<protein>
    <submittedName>
        <fullName evidence="2">Uncharacterized protein</fullName>
    </submittedName>
</protein>
<evidence type="ECO:0000313" key="3">
    <source>
        <dbReference type="Proteomes" id="UP001162131"/>
    </source>
</evidence>
<dbReference type="Proteomes" id="UP001162131">
    <property type="component" value="Unassembled WGS sequence"/>
</dbReference>
<dbReference type="AlphaFoldDB" id="A0AAU9JF12"/>
<evidence type="ECO:0000313" key="2">
    <source>
        <dbReference type="EMBL" id="CAG9322664.1"/>
    </source>
</evidence>